<dbReference type="Pfam" id="PF00055">
    <property type="entry name" value="Laminin_N"/>
    <property type="match status" value="2"/>
</dbReference>
<keyword evidence="1" id="KW-1015">Disulfide bond</keyword>
<reference evidence="4 5" key="2">
    <citation type="submission" date="2018-11" db="EMBL/GenBank/DDBJ databases">
        <authorList>
            <consortium name="Pathogen Informatics"/>
        </authorList>
    </citation>
    <scope>NUCLEOTIDE SEQUENCE [LARGE SCALE GENOMIC DNA]</scope>
</reference>
<proteinExistence type="predicted"/>
<evidence type="ECO:0000259" key="3">
    <source>
        <dbReference type="PROSITE" id="PS51117"/>
    </source>
</evidence>
<dbReference type="PANTHER" id="PTHR10574">
    <property type="entry name" value="NETRIN/LAMININ-RELATED"/>
    <property type="match status" value="1"/>
</dbReference>
<dbReference type="GO" id="GO:0070831">
    <property type="term" value="P:basement membrane assembly"/>
    <property type="evidence" value="ECO:0007669"/>
    <property type="project" value="TreeGrafter"/>
</dbReference>
<keyword evidence="2" id="KW-0424">Laminin EGF-like domain</keyword>
<reference evidence="6" key="1">
    <citation type="submission" date="2016-06" db="UniProtKB">
        <authorList>
            <consortium name="WormBaseParasite"/>
        </authorList>
    </citation>
    <scope>IDENTIFICATION</scope>
</reference>
<dbReference type="GO" id="GO:0034446">
    <property type="term" value="P:substrate adhesion-dependent cell spreading"/>
    <property type="evidence" value="ECO:0007669"/>
    <property type="project" value="TreeGrafter"/>
</dbReference>
<protein>
    <submittedName>
        <fullName evidence="6">Laminin N-terminal domain-containing protein</fullName>
    </submittedName>
</protein>
<dbReference type="PROSITE" id="PS51117">
    <property type="entry name" value="LAMININ_NTER"/>
    <property type="match status" value="1"/>
</dbReference>
<dbReference type="GO" id="GO:0009888">
    <property type="term" value="P:tissue development"/>
    <property type="evidence" value="ECO:0007669"/>
    <property type="project" value="TreeGrafter"/>
</dbReference>
<dbReference type="InterPro" id="IPR008211">
    <property type="entry name" value="Laminin_N"/>
</dbReference>
<evidence type="ECO:0000256" key="2">
    <source>
        <dbReference type="ARBA" id="ARBA00023292"/>
    </source>
</evidence>
<dbReference type="OrthoDB" id="5985440at2759"/>
<dbReference type="InterPro" id="IPR008979">
    <property type="entry name" value="Galactose-bd-like_sf"/>
</dbReference>
<dbReference type="AlphaFoldDB" id="A0A183EMA5"/>
<dbReference type="WBParaSite" id="GPUH_0002212301-mRNA-1">
    <property type="protein sequence ID" value="GPUH_0002212301-mRNA-1"/>
    <property type="gene ID" value="GPUH_0002212301"/>
</dbReference>
<dbReference type="SUPFAM" id="SSF49785">
    <property type="entry name" value="Galactose-binding domain-like"/>
    <property type="match status" value="1"/>
</dbReference>
<evidence type="ECO:0000313" key="5">
    <source>
        <dbReference type="Proteomes" id="UP000271098"/>
    </source>
</evidence>
<dbReference type="EMBL" id="UYRT01094229">
    <property type="protein sequence ID" value="VDN39466.1"/>
    <property type="molecule type" value="Genomic_DNA"/>
</dbReference>
<dbReference type="InterPro" id="IPR050440">
    <property type="entry name" value="Laminin/Netrin_ECM"/>
</dbReference>
<dbReference type="GO" id="GO:0007411">
    <property type="term" value="P:axon guidance"/>
    <property type="evidence" value="ECO:0007669"/>
    <property type="project" value="TreeGrafter"/>
</dbReference>
<accession>A0A183EMA5</accession>
<dbReference type="GO" id="GO:0016477">
    <property type="term" value="P:cell migration"/>
    <property type="evidence" value="ECO:0007669"/>
    <property type="project" value="TreeGrafter"/>
</dbReference>
<dbReference type="Proteomes" id="UP000271098">
    <property type="component" value="Unassembled WGS sequence"/>
</dbReference>
<dbReference type="SMART" id="SM00136">
    <property type="entry name" value="LamNT"/>
    <property type="match status" value="1"/>
</dbReference>
<dbReference type="GO" id="GO:0009887">
    <property type="term" value="P:animal organ morphogenesis"/>
    <property type="evidence" value="ECO:0007669"/>
    <property type="project" value="TreeGrafter"/>
</dbReference>
<feature type="domain" description="Laminin N-terminal" evidence="3">
    <location>
        <begin position="27"/>
        <end position="301"/>
    </location>
</feature>
<evidence type="ECO:0000256" key="1">
    <source>
        <dbReference type="ARBA" id="ARBA00023157"/>
    </source>
</evidence>
<evidence type="ECO:0000313" key="6">
    <source>
        <dbReference type="WBParaSite" id="GPUH_0002212301-mRNA-1"/>
    </source>
</evidence>
<dbReference type="PANTHER" id="PTHR10574:SF375">
    <property type="entry name" value="LAMININ SUBUNIT BETA-1"/>
    <property type="match status" value="1"/>
</dbReference>
<sequence>MWPDPLDDESGIIGLVVVVAREEDVCNERSCYPATGNLLIGRKDRLSATSTCGLRGRQRYCIVSHLEEQTKCFYCDSRTEWRPHREPYKLSHRIENVVSESYEDRNRNWWQSENGVQNVSIRLDLEAEFHFTHLIITFKSFRPAAMIIERSADYAKTWLVSSTSFVNTATLAEIRVRVTCIHRRNSDKIVWSPYRYFAYDCQNTFPNIPEGPPKKHTDVICTRRYSDVAPSTGGELVYKVISPHIPTENPYADEIANLLKVTNIRMNFTKLHTLGDDLLDYRPEIDEKYYYAIYELVVRGSCSCYGHAQRCIPMDNSASVPVPYRADMVFSFYGTN</sequence>
<dbReference type="Gene3D" id="2.60.120.260">
    <property type="entry name" value="Galactose-binding domain-like"/>
    <property type="match status" value="2"/>
</dbReference>
<organism evidence="6">
    <name type="scientific">Gongylonema pulchrum</name>
    <dbReference type="NCBI Taxonomy" id="637853"/>
    <lineage>
        <taxon>Eukaryota</taxon>
        <taxon>Metazoa</taxon>
        <taxon>Ecdysozoa</taxon>
        <taxon>Nematoda</taxon>
        <taxon>Chromadorea</taxon>
        <taxon>Rhabditida</taxon>
        <taxon>Spirurina</taxon>
        <taxon>Spiruromorpha</taxon>
        <taxon>Spiruroidea</taxon>
        <taxon>Gongylonematidae</taxon>
        <taxon>Gongylonema</taxon>
    </lineage>
</organism>
<name>A0A183EMA5_9BILA</name>
<evidence type="ECO:0000313" key="4">
    <source>
        <dbReference type="EMBL" id="VDN39466.1"/>
    </source>
</evidence>
<keyword evidence="5" id="KW-1185">Reference proteome</keyword>
<dbReference type="GO" id="GO:0043256">
    <property type="term" value="C:laminin complex"/>
    <property type="evidence" value="ECO:0007669"/>
    <property type="project" value="TreeGrafter"/>
</dbReference>
<gene>
    <name evidence="4" type="ORF">GPUH_LOCUS22096</name>
</gene>